<dbReference type="AlphaFoldDB" id="A0A1V0B985"/>
<organism evidence="3 4">
    <name type="scientific">Halopseudomonas phragmitis</name>
    <dbReference type="NCBI Taxonomy" id="1931241"/>
    <lineage>
        <taxon>Bacteria</taxon>
        <taxon>Pseudomonadati</taxon>
        <taxon>Pseudomonadota</taxon>
        <taxon>Gammaproteobacteria</taxon>
        <taxon>Pseudomonadales</taxon>
        <taxon>Pseudomonadaceae</taxon>
        <taxon>Halopseudomonas</taxon>
    </lineage>
</organism>
<keyword evidence="1" id="KW-0732">Signal</keyword>
<reference evidence="3 4" key="1">
    <citation type="submission" date="2017-03" db="EMBL/GenBank/DDBJ databases">
        <title>Complete genome sequence of the novel DNRA strain Pseudomonas sp. S-6-2 isolated from Chinese polluted river sediment. Journal of Biotechnology.</title>
        <authorList>
            <person name="Li J."/>
            <person name="Xiang F."/>
            <person name="Wang L."/>
            <person name="Xi L."/>
            <person name="Liu J."/>
        </authorList>
    </citation>
    <scope>NUCLEOTIDE SEQUENCE [LARGE SCALE GENOMIC DNA]</scope>
    <source>
        <strain evidence="3 4">S-6-2</strain>
    </source>
</reference>
<feature type="domain" description="Double Cache" evidence="2">
    <location>
        <begin position="58"/>
        <end position="266"/>
    </location>
</feature>
<protein>
    <recommendedName>
        <fullName evidence="2">Double Cache domain-containing protein</fullName>
    </recommendedName>
</protein>
<feature type="signal peptide" evidence="1">
    <location>
        <begin position="1"/>
        <end position="20"/>
    </location>
</feature>
<dbReference type="EMBL" id="CP020100">
    <property type="protein sequence ID" value="AQZ96450.1"/>
    <property type="molecule type" value="Genomic_DNA"/>
</dbReference>
<dbReference type="InterPro" id="IPR004010">
    <property type="entry name" value="Double_Cache_2"/>
</dbReference>
<gene>
    <name evidence="3" type="ORF">BVH74_17565</name>
</gene>
<evidence type="ECO:0000256" key="1">
    <source>
        <dbReference type="SAM" id="SignalP"/>
    </source>
</evidence>
<feature type="chain" id="PRO_5013069901" description="Double Cache domain-containing protein" evidence="1">
    <location>
        <begin position="21"/>
        <end position="278"/>
    </location>
</feature>
<evidence type="ECO:0000313" key="3">
    <source>
        <dbReference type="EMBL" id="AQZ96450.1"/>
    </source>
</evidence>
<proteinExistence type="predicted"/>
<dbReference type="Proteomes" id="UP000243488">
    <property type="component" value="Chromosome"/>
</dbReference>
<dbReference type="STRING" id="1931241.BVH74_17565"/>
<dbReference type="RefSeq" id="WP_080051358.1">
    <property type="nucleotide sequence ID" value="NZ_CP020100.1"/>
</dbReference>
<keyword evidence="4" id="KW-1185">Reference proteome</keyword>
<dbReference type="KEGG" id="ppha:BVH74_17565"/>
<evidence type="ECO:0000259" key="2">
    <source>
        <dbReference type="Pfam" id="PF08269"/>
    </source>
</evidence>
<evidence type="ECO:0000313" key="4">
    <source>
        <dbReference type="Proteomes" id="UP000243488"/>
    </source>
</evidence>
<sequence>MRAAVLVGLIASIQSLLTWADSYADQELRARGLLERAVAQYQQEGERSFAAFSRLGPFTEDDLYVFVVNRQGVMMASGGPSRVLIGRNITPLLDDQLRTGFQSILQTPLEQGVQEGEYRWINWRLGRVERKKAFYQPMNGHILAVGYYLPRADKASAVNMLERVVRALETDPEQTIALINQLDSEFYQDDIYPVVVDNETRRFLAHGYNHGLVGTRFETVKDHAGSDLGAPVVALMQNRDEGEFSYQWRNPVTQKVEAKTAAIRRVGRYLVLVGWYNE</sequence>
<dbReference type="GO" id="GO:0005886">
    <property type="term" value="C:plasma membrane"/>
    <property type="evidence" value="ECO:0007669"/>
    <property type="project" value="UniProtKB-SubCell"/>
</dbReference>
<name>A0A1V0B985_9GAMM</name>
<dbReference type="Gene3D" id="3.30.450.20">
    <property type="entry name" value="PAS domain"/>
    <property type="match status" value="2"/>
</dbReference>
<accession>A0A1V0B985</accession>
<dbReference type="Pfam" id="PF08269">
    <property type="entry name" value="dCache_2"/>
    <property type="match status" value="1"/>
</dbReference>